<dbReference type="OrthoDB" id="1729877at2759"/>
<sequence>MADLKRYNIIKPGRTLRQPLDHVPINFVLEKCTKTRNESSFLQMFHETQKKRTKFTTLEIAQKYDKIQDVMEEDPSLSQMEVGVLENVRQIAIIQVLGHGGGAKPKDVRGSYSTRVELEVELNATRKRTKVLLIVWLLTKRKMKIFKITCSQFKLK</sequence>
<evidence type="ECO:0000313" key="2">
    <source>
        <dbReference type="Proteomes" id="UP001153076"/>
    </source>
</evidence>
<evidence type="ECO:0000313" key="1">
    <source>
        <dbReference type="EMBL" id="KAJ8433199.1"/>
    </source>
</evidence>
<gene>
    <name evidence="1" type="ORF">Cgig2_004331</name>
</gene>
<organism evidence="1 2">
    <name type="scientific">Carnegiea gigantea</name>
    <dbReference type="NCBI Taxonomy" id="171969"/>
    <lineage>
        <taxon>Eukaryota</taxon>
        <taxon>Viridiplantae</taxon>
        <taxon>Streptophyta</taxon>
        <taxon>Embryophyta</taxon>
        <taxon>Tracheophyta</taxon>
        <taxon>Spermatophyta</taxon>
        <taxon>Magnoliopsida</taxon>
        <taxon>eudicotyledons</taxon>
        <taxon>Gunneridae</taxon>
        <taxon>Pentapetalae</taxon>
        <taxon>Caryophyllales</taxon>
        <taxon>Cactineae</taxon>
        <taxon>Cactaceae</taxon>
        <taxon>Cactoideae</taxon>
        <taxon>Echinocereeae</taxon>
        <taxon>Carnegiea</taxon>
    </lineage>
</organism>
<reference evidence="1" key="1">
    <citation type="submission" date="2022-04" db="EMBL/GenBank/DDBJ databases">
        <title>Carnegiea gigantea Genome sequencing and assembly v2.</title>
        <authorList>
            <person name="Copetti D."/>
            <person name="Sanderson M.J."/>
            <person name="Burquez A."/>
            <person name="Wojciechowski M.F."/>
        </authorList>
    </citation>
    <scope>NUCLEOTIDE SEQUENCE</scope>
    <source>
        <strain evidence="1">SGP5-SGP5p</strain>
        <tissue evidence="1">Aerial part</tissue>
    </source>
</reference>
<dbReference type="EMBL" id="JAKOGI010000554">
    <property type="protein sequence ID" value="KAJ8433199.1"/>
    <property type="molecule type" value="Genomic_DNA"/>
</dbReference>
<proteinExistence type="predicted"/>
<keyword evidence="2" id="KW-1185">Reference proteome</keyword>
<comment type="caution">
    <text evidence="1">The sequence shown here is derived from an EMBL/GenBank/DDBJ whole genome shotgun (WGS) entry which is preliminary data.</text>
</comment>
<accession>A0A9Q1Q9B0</accession>
<dbReference type="Proteomes" id="UP001153076">
    <property type="component" value="Unassembled WGS sequence"/>
</dbReference>
<protein>
    <submittedName>
        <fullName evidence="1">Uncharacterized protein</fullName>
    </submittedName>
</protein>
<name>A0A9Q1Q9B0_9CARY</name>
<dbReference type="AlphaFoldDB" id="A0A9Q1Q9B0"/>